<reference evidence="5" key="1">
    <citation type="submission" date="2023-09" db="EMBL/GenBank/DDBJ databases">
        <authorList>
            <person name="Li S."/>
            <person name="Li X."/>
            <person name="Zhang C."/>
            <person name="Zhao Z."/>
        </authorList>
    </citation>
    <scope>NUCLEOTIDE SEQUENCE [LARGE SCALE GENOMIC DNA]</scope>
    <source>
        <strain evidence="5">SQ345</strain>
    </source>
</reference>
<accession>A0ABY9TK28</accession>
<feature type="transmembrane region" description="Helical" evidence="1">
    <location>
        <begin position="303"/>
        <end position="322"/>
    </location>
</feature>
<keyword evidence="5" id="KW-1185">Reference proteome</keyword>
<feature type="transmembrane region" description="Helical" evidence="1">
    <location>
        <begin position="191"/>
        <end position="208"/>
    </location>
</feature>
<feature type="transmembrane region" description="Helical" evidence="1">
    <location>
        <begin position="72"/>
        <end position="91"/>
    </location>
</feature>
<dbReference type="InterPro" id="IPR002656">
    <property type="entry name" value="Acyl_transf_3_dom"/>
</dbReference>
<feature type="transmembrane region" description="Helical" evidence="1">
    <location>
        <begin position="130"/>
        <end position="154"/>
    </location>
</feature>
<dbReference type="PANTHER" id="PTHR23028">
    <property type="entry name" value="ACETYLTRANSFERASE"/>
    <property type="match status" value="1"/>
</dbReference>
<gene>
    <name evidence="4" type="ORF">RI845_02775</name>
</gene>
<keyword evidence="1" id="KW-0812">Transmembrane</keyword>
<dbReference type="EC" id="2.3.1.-" evidence="4"/>
<proteinExistence type="predicted"/>
<feature type="transmembrane region" description="Helical" evidence="1">
    <location>
        <begin position="31"/>
        <end position="51"/>
    </location>
</feature>
<organism evidence="4 5">
    <name type="scientific">Thalassotalea nanhaiensis</name>
    <dbReference type="NCBI Taxonomy" id="3065648"/>
    <lineage>
        <taxon>Bacteria</taxon>
        <taxon>Pseudomonadati</taxon>
        <taxon>Pseudomonadota</taxon>
        <taxon>Gammaproteobacteria</taxon>
        <taxon>Alteromonadales</taxon>
        <taxon>Colwelliaceae</taxon>
        <taxon>Thalassotalea</taxon>
    </lineage>
</organism>
<evidence type="ECO:0000259" key="2">
    <source>
        <dbReference type="Pfam" id="PF01757"/>
    </source>
</evidence>
<dbReference type="InterPro" id="IPR050879">
    <property type="entry name" value="Acyltransferase_3"/>
</dbReference>
<evidence type="ECO:0000313" key="5">
    <source>
        <dbReference type="Proteomes" id="UP001248581"/>
    </source>
</evidence>
<dbReference type="PANTHER" id="PTHR23028:SF53">
    <property type="entry name" value="ACYL_TRANSF_3 DOMAIN-CONTAINING PROTEIN"/>
    <property type="match status" value="1"/>
</dbReference>
<dbReference type="EMBL" id="CP134146">
    <property type="protein sequence ID" value="WNC69087.1"/>
    <property type="molecule type" value="Genomic_DNA"/>
</dbReference>
<feature type="transmembrane region" description="Helical" evidence="1">
    <location>
        <begin position="343"/>
        <end position="362"/>
    </location>
</feature>
<dbReference type="RefSeq" id="WP_348388231.1">
    <property type="nucleotide sequence ID" value="NZ_CP134146.1"/>
</dbReference>
<sequence>MKFRSDINGLRAIAVIAVVLFHFNASWMPGGFAGVDVFFVISGFLMTGIIFRGIEQESFSILKFYVARANRIIPALAVLCSVLLVFGWFYLSLIDYKALGIHVGSSIGFLSNIIYWRESGYFDTASQGKWLLHTWSLSVEWQFYIIYPLILVASRKIMSVNMMKKMILLGTILGFMLCVIVTYQWPSSSYYMLHTRAWEMMLGGVAYLYPWNLEDKKKKLLEWVGLALILSSYIFISKESFWPGYLAMLPVLGTFIIIQAQRNDSLITNNIIAQNLGAWSYSIYLWHWPLVVAIYYYSLSEVFIYLGLTLSIFLGFLSHKYIEKVKFRDNFVNISDHFKAKPVYMVLFIGALGSITFVNNGFDSRFSGDEQLKSKNAMAAIGDWGYPSPNFEVDNYKIRLIRGSSDKNILFIGSSHIEHTYPYVKALGSEYNVYYLTMGGCFVSPSFFNPKWSCENIQNYKEIIKKIGFDKIVTSIYFLDGYLSGTEKDRSDQIDSRTLEYNDFLHFAKNNSHKVFMILGEPQGSAFAPQLSIRNSLNDFITLKEARESYKTHYDALNKLNEVNGVVVIDPIDYLCDEVCMTMDSNFNYYYKDSNHMRPWYAEKALGYLDGIFK</sequence>
<dbReference type="GO" id="GO:0016746">
    <property type="term" value="F:acyltransferase activity"/>
    <property type="evidence" value="ECO:0007669"/>
    <property type="project" value="UniProtKB-KW"/>
</dbReference>
<feature type="transmembrane region" description="Helical" evidence="1">
    <location>
        <begin position="220"/>
        <end position="236"/>
    </location>
</feature>
<feature type="domain" description="SGNH" evidence="3">
    <location>
        <begin position="403"/>
        <end position="602"/>
    </location>
</feature>
<name>A0ABY9TK28_9GAMM</name>
<dbReference type="Pfam" id="PF19040">
    <property type="entry name" value="SGNH"/>
    <property type="match status" value="1"/>
</dbReference>
<protein>
    <submittedName>
        <fullName evidence="4">Acyltransferase family protein</fullName>
        <ecNumber evidence="4">2.3.1.-</ecNumber>
    </submittedName>
</protein>
<keyword evidence="1" id="KW-1133">Transmembrane helix</keyword>
<dbReference type="Pfam" id="PF01757">
    <property type="entry name" value="Acyl_transf_3"/>
    <property type="match status" value="1"/>
</dbReference>
<feature type="transmembrane region" description="Helical" evidence="1">
    <location>
        <begin position="166"/>
        <end position="185"/>
    </location>
</feature>
<feature type="transmembrane region" description="Helical" evidence="1">
    <location>
        <begin position="7"/>
        <end position="25"/>
    </location>
</feature>
<feature type="domain" description="Acyltransferase 3" evidence="2">
    <location>
        <begin position="6"/>
        <end position="314"/>
    </location>
</feature>
<keyword evidence="4" id="KW-0012">Acyltransferase</keyword>
<dbReference type="InterPro" id="IPR043968">
    <property type="entry name" value="SGNH"/>
</dbReference>
<evidence type="ECO:0000313" key="4">
    <source>
        <dbReference type="EMBL" id="WNC69087.1"/>
    </source>
</evidence>
<evidence type="ECO:0000259" key="3">
    <source>
        <dbReference type="Pfam" id="PF19040"/>
    </source>
</evidence>
<keyword evidence="4" id="KW-0808">Transferase</keyword>
<feature type="transmembrane region" description="Helical" evidence="1">
    <location>
        <begin position="242"/>
        <end position="258"/>
    </location>
</feature>
<feature type="transmembrane region" description="Helical" evidence="1">
    <location>
        <begin position="278"/>
        <end position="297"/>
    </location>
</feature>
<keyword evidence="1" id="KW-0472">Membrane</keyword>
<evidence type="ECO:0000256" key="1">
    <source>
        <dbReference type="SAM" id="Phobius"/>
    </source>
</evidence>
<dbReference type="Proteomes" id="UP001248581">
    <property type="component" value="Chromosome"/>
</dbReference>